<dbReference type="Proteomes" id="UP000033774">
    <property type="component" value="Unassembled WGS sequence"/>
</dbReference>
<proteinExistence type="predicted"/>
<dbReference type="PANTHER" id="PTHR48207:SF3">
    <property type="entry name" value="SUCCINATE--HYDROXYMETHYLGLUTARATE COA-TRANSFERASE"/>
    <property type="match status" value="1"/>
</dbReference>
<evidence type="ECO:0000313" key="2">
    <source>
        <dbReference type="EMBL" id="KJV08902.1"/>
    </source>
</evidence>
<reference evidence="2 3" key="1">
    <citation type="submission" date="2015-03" db="EMBL/GenBank/DDBJ databases">
        <title>Draft genome sequence of Elstera litoralis.</title>
        <authorList>
            <person name="Rahalkar M.C."/>
            <person name="Dhakephalkar P.K."/>
            <person name="Pore S.D."/>
            <person name="Arora P."/>
            <person name="Kapse N.G."/>
            <person name="Pandit P.S."/>
        </authorList>
    </citation>
    <scope>NUCLEOTIDE SEQUENCE [LARGE SCALE GENOMIC DNA]</scope>
    <source>
        <strain evidence="2 3">Dia-1</strain>
    </source>
</reference>
<comment type="caution">
    <text evidence="2">The sequence shown here is derived from an EMBL/GenBank/DDBJ whole genome shotgun (WGS) entry which is preliminary data.</text>
</comment>
<evidence type="ECO:0000256" key="1">
    <source>
        <dbReference type="ARBA" id="ARBA00022679"/>
    </source>
</evidence>
<dbReference type="InterPro" id="IPR023606">
    <property type="entry name" value="CoA-Trfase_III_dom_1_sf"/>
</dbReference>
<dbReference type="GO" id="GO:0008410">
    <property type="term" value="F:CoA-transferase activity"/>
    <property type="evidence" value="ECO:0007669"/>
    <property type="project" value="TreeGrafter"/>
</dbReference>
<keyword evidence="3" id="KW-1185">Reference proteome</keyword>
<dbReference type="SUPFAM" id="SSF89796">
    <property type="entry name" value="CoA-transferase family III (CaiB/BaiF)"/>
    <property type="match status" value="1"/>
</dbReference>
<dbReference type="AlphaFoldDB" id="A0A0F3IQL7"/>
<dbReference type="InterPro" id="IPR050483">
    <property type="entry name" value="CoA-transferase_III_domain"/>
</dbReference>
<dbReference type="Pfam" id="PF02515">
    <property type="entry name" value="CoA_transf_3"/>
    <property type="match status" value="1"/>
</dbReference>
<evidence type="ECO:0000313" key="3">
    <source>
        <dbReference type="Proteomes" id="UP000033774"/>
    </source>
</evidence>
<dbReference type="RefSeq" id="WP_045776543.1">
    <property type="nucleotide sequence ID" value="NZ_LAJY01000415.1"/>
</dbReference>
<name>A0A0F3IQL7_9PROT</name>
<organism evidence="2 3">
    <name type="scientific">Elstera litoralis</name>
    <dbReference type="NCBI Taxonomy" id="552518"/>
    <lineage>
        <taxon>Bacteria</taxon>
        <taxon>Pseudomonadati</taxon>
        <taxon>Pseudomonadota</taxon>
        <taxon>Alphaproteobacteria</taxon>
        <taxon>Rhodospirillales</taxon>
        <taxon>Rhodospirillaceae</taxon>
        <taxon>Elstera</taxon>
    </lineage>
</organism>
<dbReference type="PATRIC" id="fig|552518.3.peg.2761"/>
<sequence length="422" mass="45214">MNDGSPLSPRALAGVRVLDLSRILAGPTCTQLLGDLGAEVIKIERPGSGDDTRTWGPPFVKDGAGEETDLSAYYLCANRNKQSVAIDLATDAGADLIRRLVATADVVIENYKPGDLARRGLDYDALRQVKPDLIWCSISGFGQTGPYSDRIGYDFLVQAMGGIMSITGQPDAKGGEPVKVGVGIADVVCGLYATVGLLAALRHRDATGEGQMIDLALYDSQLSWLINAATNYLVSDRVPQRLGNRHPNIAPYQTYRVADGYIVVAVGNDEQFRRFVAELGLPELADDPRFRRNRDRILAVDALEEALLPALALDTVAGWSARLTRCKVPAGPVASVAEALDNPHTQAREMVVTLDGPGDTGPVRLLGNPLKFSRTPVAYDRPPPHLDQDRQAVLTGLLGLSAEELQDFTTRGAFGSSAPSEA</sequence>
<dbReference type="PANTHER" id="PTHR48207">
    <property type="entry name" value="SUCCINATE--HYDROXYMETHYLGLUTARATE COA-TRANSFERASE"/>
    <property type="match status" value="1"/>
</dbReference>
<dbReference type="Gene3D" id="3.40.50.10540">
    <property type="entry name" value="Crotonobetainyl-coa:carnitine coa-transferase, domain 1"/>
    <property type="match status" value="1"/>
</dbReference>
<keyword evidence="1 2" id="KW-0808">Transferase</keyword>
<dbReference type="EMBL" id="LAJY01000415">
    <property type="protein sequence ID" value="KJV08902.1"/>
    <property type="molecule type" value="Genomic_DNA"/>
</dbReference>
<dbReference type="Gene3D" id="3.30.1540.10">
    <property type="entry name" value="formyl-coa transferase, domain 3"/>
    <property type="match status" value="1"/>
</dbReference>
<accession>A0A0F3IQL7</accession>
<protein>
    <submittedName>
        <fullName evidence="2">CoA-transferase</fullName>
    </submittedName>
</protein>
<dbReference type="InterPro" id="IPR044855">
    <property type="entry name" value="CoA-Trfase_III_dom3_sf"/>
</dbReference>
<gene>
    <name evidence="2" type="ORF">VZ95_14795</name>
</gene>
<dbReference type="InterPro" id="IPR003673">
    <property type="entry name" value="CoA-Trfase_fam_III"/>
</dbReference>